<sequence length="1036" mass="109889">MNISAPFISRPVATTLLSIAVLLVGIWGYLRLPVSSLPEVEFPTIEVSTQLPGASPDTVALLVTAPLERQLGQIAGISVMTSSSGPGTSRIALQFALDKNIDEAAQDVQSALDAARGTLPSTLPYPPTYAKVNPADPPIITLALTSDTLPIARLSDTADTLLAQKLAQSAGVGRVTVQGNMRPAIRIRIDPARLAAYGLSMADVRTAVTGANANTPKGSLDGARQASTIMANDQINAPSEFADIIVAYRNEAPVRLRDLGQAIEGLENDRNAAWLNGRPAVILDVQRQPGANIVDTVARIRAQLPDLERGLPAGIRMSIVSDRTETIRASVHEVQLTLVLSTVLVVAVIWLFLHSGRATIVPAVSLPLSIIGTFAVMDWLGFSLDNLSLMALVIATGFVVDDAIVMIENIVRHIEEGMEPVAAAYEGARGIAFTIISLTVSLIAVFIPLLFMEGVVGRLFREFAETLTATVLVSMVVSLTLTPMMCALLLRPASGRKGWVARASDWVFDGMLAAYRRALVVTLRAQGLTLLVALGTVVLTGWLYVVMPKGFLPAQDTGLIQIATEAPGDVSFARMSALQRQVAEIVRADPAVEAVTSVVGAGTVNATLNGGRVTAVLRPRDERSETAQEVIARLAPRLAGIPGIVSYPQAVQDIQIGARASTTQYQYTIVNADAAELAAWSPRILEALRGLPALIDLSSDQQQEGLRITVEVDRARAGRLGVTMQAIDDALYDAFGQRQISTIYAANNQYRVILEASEDFLADPTKLGLLRVAGSTDGTAAVVPLSEIARIGRGSGPLQVTRENQFPAVTYSFNLAEGVSLGHAVEAIQGAMRQLGVPSTITGRFAGDAAEFSASLRSQPWLILAAVVVIYITLGVLYESLVHPLTILSTLPSAGIGALLALELFGLDLSIVGIIGILLLMGIVKKNAIMMIDFALDAQRERGMAPREAIFEAAILRFRPITMTTLAALLGALPLVLGHGAGSELRLPLGVSIVGGLILSQFVTLFTTPSVYLALEWVRARLQRPRAAAAPAAPAE</sequence>
<dbReference type="Pfam" id="PF00873">
    <property type="entry name" value="ACR_tran"/>
    <property type="match status" value="1"/>
</dbReference>
<dbReference type="EMBL" id="JAGIZB010000011">
    <property type="protein sequence ID" value="MBP0445744.1"/>
    <property type="molecule type" value="Genomic_DNA"/>
</dbReference>
<feature type="transmembrane region" description="Helical" evidence="1">
    <location>
        <begin position="989"/>
        <end position="1015"/>
    </location>
</feature>
<feature type="transmembrane region" description="Helical" evidence="1">
    <location>
        <begin position="431"/>
        <end position="451"/>
    </location>
</feature>
<dbReference type="Gene3D" id="3.30.70.1430">
    <property type="entry name" value="Multidrug efflux transporter AcrB pore domain"/>
    <property type="match status" value="2"/>
</dbReference>
<keyword evidence="1" id="KW-1133">Transmembrane helix</keyword>
<dbReference type="SUPFAM" id="SSF82714">
    <property type="entry name" value="Multidrug efflux transporter AcrB TolC docking domain, DN and DC subdomains"/>
    <property type="match status" value="2"/>
</dbReference>
<keyword evidence="1" id="KW-0812">Transmembrane</keyword>
<feature type="transmembrane region" description="Helical" evidence="1">
    <location>
        <begin position="861"/>
        <end position="878"/>
    </location>
</feature>
<dbReference type="Gene3D" id="3.30.70.1440">
    <property type="entry name" value="Multidrug efflux transporter AcrB pore domain"/>
    <property type="match status" value="1"/>
</dbReference>
<organism evidence="2 3">
    <name type="scientific">Pararoseomonas baculiformis</name>
    <dbReference type="NCBI Taxonomy" id="2820812"/>
    <lineage>
        <taxon>Bacteria</taxon>
        <taxon>Pseudomonadati</taxon>
        <taxon>Pseudomonadota</taxon>
        <taxon>Alphaproteobacteria</taxon>
        <taxon>Acetobacterales</taxon>
        <taxon>Acetobacteraceae</taxon>
        <taxon>Pararoseomonas</taxon>
    </lineage>
</organism>
<dbReference type="PANTHER" id="PTHR32063">
    <property type="match status" value="1"/>
</dbReference>
<proteinExistence type="predicted"/>
<feature type="transmembrane region" description="Helical" evidence="1">
    <location>
        <begin position="471"/>
        <end position="490"/>
    </location>
</feature>
<evidence type="ECO:0000313" key="2">
    <source>
        <dbReference type="EMBL" id="MBP0445744.1"/>
    </source>
</evidence>
<evidence type="ECO:0000313" key="3">
    <source>
        <dbReference type="Proteomes" id="UP000681594"/>
    </source>
</evidence>
<dbReference type="Proteomes" id="UP000681594">
    <property type="component" value="Unassembled WGS sequence"/>
</dbReference>
<feature type="transmembrane region" description="Helical" evidence="1">
    <location>
        <begin position="527"/>
        <end position="547"/>
    </location>
</feature>
<dbReference type="SUPFAM" id="SSF82866">
    <property type="entry name" value="Multidrug efflux transporter AcrB transmembrane domain"/>
    <property type="match status" value="2"/>
</dbReference>
<feature type="transmembrane region" description="Helical" evidence="1">
    <location>
        <begin position="334"/>
        <end position="353"/>
    </location>
</feature>
<protein>
    <submittedName>
        <fullName evidence="2">Efflux RND transporter permease subunit</fullName>
    </submittedName>
</protein>
<dbReference type="PANTHER" id="PTHR32063:SF78">
    <property type="entry name" value="ACRB_ACRD_ACRF FAMILY PROTEIN"/>
    <property type="match status" value="1"/>
</dbReference>
<comment type="caution">
    <text evidence="2">The sequence shown here is derived from an EMBL/GenBank/DDBJ whole genome shotgun (WGS) entry which is preliminary data.</text>
</comment>
<gene>
    <name evidence="2" type="ORF">J8J14_13265</name>
</gene>
<dbReference type="Gene3D" id="3.30.70.1320">
    <property type="entry name" value="Multidrug efflux transporter AcrB pore domain like"/>
    <property type="match status" value="1"/>
</dbReference>
<dbReference type="RefSeq" id="WP_209380010.1">
    <property type="nucleotide sequence ID" value="NZ_JAGIZB010000011.1"/>
</dbReference>
<accession>A0ABS4AFW5</accession>
<feature type="transmembrane region" description="Helical" evidence="1">
    <location>
        <begin position="388"/>
        <end position="411"/>
    </location>
</feature>
<dbReference type="PRINTS" id="PR00702">
    <property type="entry name" value="ACRIFLAVINRP"/>
</dbReference>
<dbReference type="InterPro" id="IPR027463">
    <property type="entry name" value="AcrB_DN_DC_subdom"/>
</dbReference>
<keyword evidence="3" id="KW-1185">Reference proteome</keyword>
<dbReference type="InterPro" id="IPR001036">
    <property type="entry name" value="Acrflvin-R"/>
</dbReference>
<dbReference type="SUPFAM" id="SSF82693">
    <property type="entry name" value="Multidrug efflux transporter AcrB pore domain, PN1, PN2, PC1 and PC2 subdomains"/>
    <property type="match status" value="3"/>
</dbReference>
<feature type="transmembrane region" description="Helical" evidence="1">
    <location>
        <begin position="911"/>
        <end position="936"/>
    </location>
</feature>
<name>A0ABS4AFW5_9PROT</name>
<reference evidence="2 3" key="1">
    <citation type="submission" date="2021-03" db="EMBL/GenBank/DDBJ databases">
        <authorList>
            <person name="So Y."/>
        </authorList>
    </citation>
    <scope>NUCLEOTIDE SEQUENCE [LARGE SCALE GENOMIC DNA]</scope>
    <source>
        <strain evidence="2 3">SSH11</strain>
    </source>
</reference>
<feature type="transmembrane region" description="Helical" evidence="1">
    <location>
        <begin position="360"/>
        <end position="382"/>
    </location>
</feature>
<dbReference type="Gene3D" id="3.30.2090.10">
    <property type="entry name" value="Multidrug efflux transporter AcrB TolC docking domain, DN and DC subdomains"/>
    <property type="match status" value="2"/>
</dbReference>
<dbReference type="Gene3D" id="1.20.1640.10">
    <property type="entry name" value="Multidrug efflux transporter AcrB transmembrane domain"/>
    <property type="match status" value="2"/>
</dbReference>
<evidence type="ECO:0000256" key="1">
    <source>
        <dbReference type="SAM" id="Phobius"/>
    </source>
</evidence>
<feature type="transmembrane region" description="Helical" evidence="1">
    <location>
        <begin position="12"/>
        <end position="30"/>
    </location>
</feature>
<feature type="transmembrane region" description="Helical" evidence="1">
    <location>
        <begin position="956"/>
        <end position="977"/>
    </location>
</feature>
<feature type="transmembrane region" description="Helical" evidence="1">
    <location>
        <begin position="885"/>
        <end position="905"/>
    </location>
</feature>
<keyword evidence="1" id="KW-0472">Membrane</keyword>